<protein>
    <submittedName>
        <fullName evidence="4">NB-ARC domain-containing protein</fullName>
    </submittedName>
</protein>
<organism evidence="4 5">
    <name type="scientific">Amycolatopsis xylanica</name>
    <dbReference type="NCBI Taxonomy" id="589385"/>
    <lineage>
        <taxon>Bacteria</taxon>
        <taxon>Bacillati</taxon>
        <taxon>Actinomycetota</taxon>
        <taxon>Actinomycetes</taxon>
        <taxon>Pseudonocardiales</taxon>
        <taxon>Pseudonocardiaceae</taxon>
        <taxon>Amycolatopsis</taxon>
    </lineage>
</organism>
<dbReference type="GO" id="GO:0006355">
    <property type="term" value="P:regulation of DNA-templated transcription"/>
    <property type="evidence" value="ECO:0007669"/>
    <property type="project" value="TreeGrafter"/>
</dbReference>
<accession>A0A1H3RDP4</accession>
<dbReference type="InterPro" id="IPR027417">
    <property type="entry name" value="P-loop_NTPase"/>
</dbReference>
<keyword evidence="2" id="KW-0804">Transcription</keyword>
<dbReference type="Pfam" id="PF03704">
    <property type="entry name" value="BTAD"/>
    <property type="match status" value="1"/>
</dbReference>
<dbReference type="Proteomes" id="UP000199515">
    <property type="component" value="Unassembled WGS sequence"/>
</dbReference>
<dbReference type="STRING" id="589385.SAMN05421504_11122"/>
<dbReference type="CDD" id="cd15831">
    <property type="entry name" value="BTAD"/>
    <property type="match status" value="1"/>
</dbReference>
<name>A0A1H3RDP4_9PSEU</name>
<evidence type="ECO:0000256" key="1">
    <source>
        <dbReference type="ARBA" id="ARBA00023015"/>
    </source>
</evidence>
<dbReference type="Gene3D" id="1.25.40.10">
    <property type="entry name" value="Tetratricopeptide repeat domain"/>
    <property type="match status" value="1"/>
</dbReference>
<dbReference type="AlphaFoldDB" id="A0A1H3RDP4"/>
<dbReference type="PANTHER" id="PTHR35807:SF1">
    <property type="entry name" value="TRANSCRIPTIONAL REGULATOR REDD"/>
    <property type="match status" value="1"/>
</dbReference>
<dbReference type="PRINTS" id="PR00364">
    <property type="entry name" value="DISEASERSIST"/>
</dbReference>
<keyword evidence="5" id="KW-1185">Reference proteome</keyword>
<dbReference type="EMBL" id="FNON01000011">
    <property type="protein sequence ID" value="SDZ23673.1"/>
    <property type="molecule type" value="Genomic_DNA"/>
</dbReference>
<dbReference type="Gene3D" id="3.40.50.300">
    <property type="entry name" value="P-loop containing nucleotide triphosphate hydrolases"/>
    <property type="match status" value="1"/>
</dbReference>
<sequence length="408" mass="43552">MVTVGFVTVTAFIHTFEATLYDLSWSAWRDTSGVDLLRFDELATRARQACDDTEALTLFAAALACWRGSVLADLPERLRQHPAAIAVSDRRLSATLAYADLALAEGSHEQAATHLRALVSDEPLHEGLQAKLMLVLASMGRQAAALTLFTDIRRGLRDELGVEPGAELRAAHLSVLRGQVPAKTSSGNCLPRDVPDFTGRHHECRALLGEDDTSAVTVIDGMAGVGKTALAVHLAHALASRYPDGGLFFDLHAHTTDRQPLAARDALESLLRQLGVEGERIPKGVDDCATLWRALAGSRRLLVVLDNVADAGQVRQLLPNGRHNRTLVTSRCRLPSVEGAGHLSLDVLPESDAAALFARAHGKPLGEETGSTAEVLRLCGFLPLAVRIAAAKARAPVVDRGASGRSVA</sequence>
<dbReference type="GO" id="GO:0043531">
    <property type="term" value="F:ADP binding"/>
    <property type="evidence" value="ECO:0007669"/>
    <property type="project" value="InterPro"/>
</dbReference>
<dbReference type="InterPro" id="IPR011990">
    <property type="entry name" value="TPR-like_helical_dom_sf"/>
</dbReference>
<dbReference type="SUPFAM" id="SSF48452">
    <property type="entry name" value="TPR-like"/>
    <property type="match status" value="1"/>
</dbReference>
<reference evidence="4 5" key="1">
    <citation type="submission" date="2016-10" db="EMBL/GenBank/DDBJ databases">
        <authorList>
            <person name="de Groot N.N."/>
        </authorList>
    </citation>
    <scope>NUCLEOTIDE SEQUENCE [LARGE SCALE GENOMIC DNA]</scope>
    <source>
        <strain evidence="4 5">CPCC 202699</strain>
    </source>
</reference>
<evidence type="ECO:0000256" key="2">
    <source>
        <dbReference type="ARBA" id="ARBA00023163"/>
    </source>
</evidence>
<dbReference type="InterPro" id="IPR002182">
    <property type="entry name" value="NB-ARC"/>
</dbReference>
<evidence type="ECO:0000313" key="5">
    <source>
        <dbReference type="Proteomes" id="UP000199515"/>
    </source>
</evidence>
<gene>
    <name evidence="4" type="ORF">SAMN05421504_11122</name>
</gene>
<dbReference type="SUPFAM" id="SSF52540">
    <property type="entry name" value="P-loop containing nucleoside triphosphate hydrolases"/>
    <property type="match status" value="1"/>
</dbReference>
<keyword evidence="1" id="KW-0805">Transcription regulation</keyword>
<dbReference type="InterPro" id="IPR051677">
    <property type="entry name" value="AfsR-DnrI-RedD_regulator"/>
</dbReference>
<dbReference type="SMART" id="SM01043">
    <property type="entry name" value="BTAD"/>
    <property type="match status" value="1"/>
</dbReference>
<dbReference type="Pfam" id="PF00931">
    <property type="entry name" value="NB-ARC"/>
    <property type="match status" value="1"/>
</dbReference>
<dbReference type="InterPro" id="IPR005158">
    <property type="entry name" value="BTAD"/>
</dbReference>
<feature type="domain" description="Bacterial transcriptional activator" evidence="3">
    <location>
        <begin position="34"/>
        <end position="176"/>
    </location>
</feature>
<dbReference type="GO" id="GO:0003677">
    <property type="term" value="F:DNA binding"/>
    <property type="evidence" value="ECO:0007669"/>
    <property type="project" value="TreeGrafter"/>
</dbReference>
<evidence type="ECO:0000259" key="3">
    <source>
        <dbReference type="SMART" id="SM01043"/>
    </source>
</evidence>
<dbReference type="PANTHER" id="PTHR35807">
    <property type="entry name" value="TRANSCRIPTIONAL REGULATOR REDD-RELATED"/>
    <property type="match status" value="1"/>
</dbReference>
<proteinExistence type="predicted"/>
<evidence type="ECO:0000313" key="4">
    <source>
        <dbReference type="EMBL" id="SDZ23673.1"/>
    </source>
</evidence>
<dbReference type="RefSeq" id="WP_176968973.1">
    <property type="nucleotide sequence ID" value="NZ_FNON01000011.1"/>
</dbReference>